<reference evidence="3 4" key="1">
    <citation type="submission" date="2016-10" db="EMBL/GenBank/DDBJ databases">
        <title>Rodentibacter gen. nov. and new species.</title>
        <authorList>
            <person name="Christensen H."/>
        </authorList>
    </citation>
    <scope>NUCLEOTIDE SEQUENCE [LARGE SCALE GENOMIC DNA]</scope>
    <source>
        <strain evidence="3 4">199137021</strain>
    </source>
</reference>
<keyword evidence="4" id="KW-1185">Reference proteome</keyword>
<accession>A0AAJ3K241</accession>
<gene>
    <name evidence="3" type="ORF">BKG90_11740</name>
</gene>
<protein>
    <submittedName>
        <fullName evidence="3">DNA replication protein</fullName>
    </submittedName>
</protein>
<proteinExistence type="predicted"/>
<dbReference type="Pfam" id="PF05144">
    <property type="entry name" value="Phage_CRI"/>
    <property type="match status" value="1"/>
</dbReference>
<evidence type="ECO:0000313" key="4">
    <source>
        <dbReference type="Proteomes" id="UP000188998"/>
    </source>
</evidence>
<dbReference type="NCBIfam" id="TIGR01629">
    <property type="entry name" value="rep_II_X"/>
    <property type="match status" value="1"/>
</dbReference>
<dbReference type="EMBL" id="MLAB01000074">
    <property type="protein sequence ID" value="OOF69541.1"/>
    <property type="molecule type" value="Genomic_DNA"/>
</dbReference>
<comment type="caution">
    <text evidence="3">The sequence shown here is derived from an EMBL/GenBank/DDBJ whole genome shotgun (WGS) entry which is preliminary data.</text>
</comment>
<dbReference type="RefSeq" id="WP_059366265.1">
    <property type="nucleotide sequence ID" value="NZ_BBXJ01000001.1"/>
</dbReference>
<name>A0AAJ3K241_9PAST</name>
<organism evidence="3 4">
    <name type="scientific">Rodentibacter caecimuris</name>
    <dbReference type="NCBI Taxonomy" id="1796644"/>
    <lineage>
        <taxon>Bacteria</taxon>
        <taxon>Pseudomonadati</taxon>
        <taxon>Pseudomonadota</taxon>
        <taxon>Gammaproteobacteria</taxon>
        <taxon>Pasteurellales</taxon>
        <taxon>Pasteurellaceae</taxon>
        <taxon>Rodentibacter</taxon>
    </lineage>
</organism>
<evidence type="ECO:0000259" key="2">
    <source>
        <dbReference type="Pfam" id="PF05155"/>
    </source>
</evidence>
<dbReference type="AlphaFoldDB" id="A0AAJ3K241"/>
<dbReference type="InterPro" id="IPR006516">
    <property type="entry name" value="G2P"/>
</dbReference>
<sequence length="423" mass="49013">MIDFLKLSIPFKKECLIICKDGETSFLRETLIEIARRAGIKLQAGNVTFEIDGDLDVSELSHPYETIPSHYGSLAMKIFNGSEILKTPPRIELKASPAKLIQGHNVFGSTQLKVCAFAMWHTFIKGMPELADMVDFENTEVDWIDVTYSAHINSETVQKQVINFLQNVSLGQTKKTRHSKEYETTAEWNTGSKHRVLKVYLKGYELQKRLSEAQSEFKKSPSKKHLKNVISVLSNPNLIEFSKKCVRFEARLKQRYLDENKLPRNLLKLIAYQQKYEAEQGKDLIKELWQQAFKDIIQAVGESKMNVYNRDGIQKLLRKHYYNVTPKGNISYAKADRLFGFYKNLLNDGYHETLNSMARNTFWRHEKDLIAIGLTKAQLQNLKVNERHNIMPIMKLVEIDFIHQRPIWYKEPTINDPIFALVA</sequence>
<dbReference type="InterPro" id="IPR022688">
    <property type="entry name" value="G2P_C"/>
</dbReference>
<dbReference type="Pfam" id="PF05155">
    <property type="entry name" value="G2P_X_C"/>
    <property type="match status" value="1"/>
</dbReference>
<evidence type="ECO:0000259" key="1">
    <source>
        <dbReference type="Pfam" id="PF05144"/>
    </source>
</evidence>
<dbReference type="InterPro" id="IPR022686">
    <property type="entry name" value="G2P_N"/>
</dbReference>
<evidence type="ECO:0000313" key="3">
    <source>
        <dbReference type="EMBL" id="OOF69541.1"/>
    </source>
</evidence>
<feature type="domain" description="Replication-associated protein G2P N-terminal" evidence="1">
    <location>
        <begin position="1"/>
        <end position="278"/>
    </location>
</feature>
<dbReference type="GO" id="GO:0006260">
    <property type="term" value="P:DNA replication"/>
    <property type="evidence" value="ECO:0007669"/>
    <property type="project" value="InterPro"/>
</dbReference>
<dbReference type="Proteomes" id="UP000188998">
    <property type="component" value="Unassembled WGS sequence"/>
</dbReference>
<feature type="domain" description="Replication-associated protein G2P C-terminal" evidence="2">
    <location>
        <begin position="325"/>
        <end position="413"/>
    </location>
</feature>